<reference evidence="3 4" key="1">
    <citation type="journal article" date="2020" name="Arch. Microbiol.">
        <title>Bradyrhizobium uaiense sp. nov., a new highly efficient cowpea symbiont.</title>
        <authorList>
            <person name="Cabral Michel D."/>
            <person name="Azarias Guimaraes A."/>
            <person name="Martins da Costa E."/>
            <person name="Soares de Carvalho T."/>
            <person name="Balsanelli E."/>
            <person name="Willems A."/>
            <person name="Maltempi de Souza E."/>
            <person name="de Souza Moreira F.M."/>
        </authorList>
    </citation>
    <scope>NUCLEOTIDE SEQUENCE [LARGE SCALE GENOMIC DNA]</scope>
    <source>
        <strain evidence="3 4">UFLA 03-164</strain>
    </source>
</reference>
<feature type="domain" description="Sulfatase N-terminal" evidence="2">
    <location>
        <begin position="41"/>
        <end position="384"/>
    </location>
</feature>
<gene>
    <name evidence="3" type="ORF">FNJ47_02075</name>
</gene>
<dbReference type="Gene3D" id="3.30.1120.10">
    <property type="match status" value="1"/>
</dbReference>
<dbReference type="PROSITE" id="PS51318">
    <property type="entry name" value="TAT"/>
    <property type="match status" value="1"/>
</dbReference>
<keyword evidence="1" id="KW-0732">Signal</keyword>
<dbReference type="InterPro" id="IPR017850">
    <property type="entry name" value="Alkaline_phosphatase_core_sf"/>
</dbReference>
<evidence type="ECO:0000313" key="3">
    <source>
        <dbReference type="EMBL" id="NEU94645.1"/>
    </source>
</evidence>
<feature type="chain" id="PRO_5026984394" evidence="1">
    <location>
        <begin position="24"/>
        <end position="546"/>
    </location>
</feature>
<dbReference type="RefSeq" id="WP_163150137.1">
    <property type="nucleotide sequence ID" value="NZ_VKHP01000004.1"/>
</dbReference>
<dbReference type="InterPro" id="IPR006311">
    <property type="entry name" value="TAT_signal"/>
</dbReference>
<dbReference type="SUPFAM" id="SSF53649">
    <property type="entry name" value="Alkaline phosphatase-like"/>
    <property type="match status" value="1"/>
</dbReference>
<dbReference type="PANTHER" id="PTHR43751">
    <property type="entry name" value="SULFATASE"/>
    <property type="match status" value="1"/>
</dbReference>
<dbReference type="AlphaFoldDB" id="A0A6P1B898"/>
<dbReference type="CDD" id="cd16142">
    <property type="entry name" value="ARS_like"/>
    <property type="match status" value="1"/>
</dbReference>
<protein>
    <submittedName>
        <fullName evidence="3">Arylsulfatase</fullName>
    </submittedName>
</protein>
<dbReference type="Proteomes" id="UP000468531">
    <property type="component" value="Unassembled WGS sequence"/>
</dbReference>
<evidence type="ECO:0000259" key="2">
    <source>
        <dbReference type="Pfam" id="PF00884"/>
    </source>
</evidence>
<dbReference type="PANTHER" id="PTHR43751:SF2">
    <property type="entry name" value="SULFATASE N-TERMINAL DOMAIN-CONTAINING PROTEIN"/>
    <property type="match status" value="1"/>
</dbReference>
<proteinExistence type="predicted"/>
<comment type="caution">
    <text evidence="3">The sequence shown here is derived from an EMBL/GenBank/DDBJ whole genome shotgun (WGS) entry which is preliminary data.</text>
</comment>
<organism evidence="3 4">
    <name type="scientific">Bradyrhizobium uaiense</name>
    <dbReference type="NCBI Taxonomy" id="2594946"/>
    <lineage>
        <taxon>Bacteria</taxon>
        <taxon>Pseudomonadati</taxon>
        <taxon>Pseudomonadota</taxon>
        <taxon>Alphaproteobacteria</taxon>
        <taxon>Hyphomicrobiales</taxon>
        <taxon>Nitrobacteraceae</taxon>
        <taxon>Bradyrhizobium</taxon>
    </lineage>
</organism>
<accession>A0A6P1B898</accession>
<dbReference type="EMBL" id="VKHP01000004">
    <property type="protein sequence ID" value="NEU94645.1"/>
    <property type="molecule type" value="Genomic_DNA"/>
</dbReference>
<name>A0A6P1B898_9BRAD</name>
<feature type="signal peptide" evidence="1">
    <location>
        <begin position="1"/>
        <end position="23"/>
    </location>
</feature>
<dbReference type="Gene3D" id="3.40.720.10">
    <property type="entry name" value="Alkaline Phosphatase, subunit A"/>
    <property type="match status" value="1"/>
</dbReference>
<dbReference type="InterPro" id="IPR052701">
    <property type="entry name" value="GAG_Ulvan_Degrading_Sulfatases"/>
</dbReference>
<sequence>MSRRNVLLATTSLAAASALGAAASVEKALAQAQQAPSGQRPNIVVIMGDDIGIWNIGAYHRGMMAGRTPNLDKLAAEGMLFTDYYAEASCTAGRAAFVTGELPIRTGMTTVGQAGAPTGLPAEAATIATVLKSMGYATGQFGKNHLGDKNEFLPTVHGFDEFFGYLYHLDAMEDPAHPAYPQELLNVVGPRNMVHSWATDTDDATVDPRWGKVGKQRIEDAGTLYPKRMETVDDEIRDFAVKFIEKAKADNKPFFLWLNPTRMHIVTHLSQKYEAMRNSKNGWTIHEAGMAQLDDIVGEVMKKLKDMGVDENTIVVFTTDNGTEVFTWPDGGQTPFAQAKGTIMEGGYRAPAMIRWPGRVPAGKVENGIMSGLDWFPTLVAAAGNPNIAEELKKGKQMGDRTYKVYLDGYNQMDMITGKGPSNRHEIWYFGESSLGAIRIDDYKYRFIDQPQGWLGEKTKVDVPYITNLRLDPFERTGWPDNGTKSGAQEYFGWFQYEFWRFVFIQQKVEELAKTAIEFPPMQKGASFNLDAVKAQIEAARHAVAR</sequence>
<evidence type="ECO:0000313" key="4">
    <source>
        <dbReference type="Proteomes" id="UP000468531"/>
    </source>
</evidence>
<dbReference type="Pfam" id="PF00884">
    <property type="entry name" value="Sulfatase"/>
    <property type="match status" value="1"/>
</dbReference>
<evidence type="ECO:0000256" key="1">
    <source>
        <dbReference type="SAM" id="SignalP"/>
    </source>
</evidence>
<keyword evidence="4" id="KW-1185">Reference proteome</keyword>
<dbReference type="InterPro" id="IPR000917">
    <property type="entry name" value="Sulfatase_N"/>
</dbReference>